<protein>
    <submittedName>
        <fullName evidence="2">Uncharacterized protein</fullName>
    </submittedName>
</protein>
<feature type="transmembrane region" description="Helical" evidence="1">
    <location>
        <begin position="98"/>
        <end position="119"/>
    </location>
</feature>
<proteinExistence type="predicted"/>
<evidence type="ECO:0000313" key="2">
    <source>
        <dbReference type="EMBL" id="RCK78418.1"/>
    </source>
</evidence>
<dbReference type="AlphaFoldDB" id="A0A367ZK33"/>
<dbReference type="EMBL" id="QOQW01000023">
    <property type="protein sequence ID" value="RCK78418.1"/>
    <property type="molecule type" value="Genomic_DNA"/>
</dbReference>
<name>A0A367ZK33_9BACT</name>
<sequence>MLLVGLRQFWGFEHVIFWDNEITILGAFTGAGLWALLLARLFRKLEIDLRTANPAVGPLLADLRDRLHHRTILVKVPLALAAIAIGSRYAAGADFNPFILWRIDLLFCAWLFVGFFLILNTTALCARYTEIARVLGHEVAEGRLGHPEMRILSRFYLKVAVIASFHFAACALTVYDLYLIYTYAGKMWLGYQLIRWKPGLSLAQQILAAWNDPLFSEVAIFIALYGSVSIAPVFYFILPQWEVHQILVRRKEGLVQKARQLLETAEAALGPQATPQDLAEYARCLAIVESVEKMPEWPFALGGKIGTILLVAIPSFVVFLKEVFLETLVQMLVNR</sequence>
<keyword evidence="1" id="KW-1133">Transmembrane helix</keyword>
<keyword evidence="1" id="KW-0472">Membrane</keyword>
<feature type="transmembrane region" description="Helical" evidence="1">
    <location>
        <begin position="72"/>
        <end position="92"/>
    </location>
</feature>
<gene>
    <name evidence="2" type="ORF">OZSIB_1520</name>
</gene>
<keyword evidence="1" id="KW-0812">Transmembrane</keyword>
<organism evidence="2 3">
    <name type="scientific">Candidatus Ozemobacter sibiricus</name>
    <dbReference type="NCBI Taxonomy" id="2268124"/>
    <lineage>
        <taxon>Bacteria</taxon>
        <taxon>Candidatus Ozemobacteria</taxon>
        <taxon>Candidatus Ozemobacterales</taxon>
        <taxon>Candidatus Ozemobacteraceae</taxon>
        <taxon>Candidatus Ozemobacter</taxon>
    </lineage>
</organism>
<accession>A0A367ZK33</accession>
<comment type="caution">
    <text evidence="2">The sequence shown here is derived from an EMBL/GenBank/DDBJ whole genome shotgun (WGS) entry which is preliminary data.</text>
</comment>
<evidence type="ECO:0000256" key="1">
    <source>
        <dbReference type="SAM" id="Phobius"/>
    </source>
</evidence>
<evidence type="ECO:0000313" key="3">
    <source>
        <dbReference type="Proteomes" id="UP000252355"/>
    </source>
</evidence>
<feature type="transmembrane region" description="Helical" evidence="1">
    <location>
        <begin position="299"/>
        <end position="320"/>
    </location>
</feature>
<reference evidence="2 3" key="1">
    <citation type="submission" date="2018-05" db="EMBL/GenBank/DDBJ databases">
        <title>A metagenomic window into the 2 km-deep terrestrial subsurface aquifer revealed taxonomically and functionally diverse microbial community comprising novel uncultured bacterial lineages.</title>
        <authorList>
            <person name="Kadnikov V.V."/>
            <person name="Mardanov A.V."/>
            <person name="Beletsky A.V."/>
            <person name="Banks D."/>
            <person name="Pimenov N.V."/>
            <person name="Frank Y.A."/>
            <person name="Karnachuk O.V."/>
            <person name="Ravin N.V."/>
        </authorList>
    </citation>
    <scope>NUCLEOTIDE SEQUENCE [LARGE SCALE GENOMIC DNA]</scope>
    <source>
        <strain evidence="2">BY5</strain>
    </source>
</reference>
<feature type="transmembrane region" description="Helical" evidence="1">
    <location>
        <begin position="22"/>
        <end position="42"/>
    </location>
</feature>
<dbReference type="Proteomes" id="UP000252355">
    <property type="component" value="Unassembled WGS sequence"/>
</dbReference>
<feature type="transmembrane region" description="Helical" evidence="1">
    <location>
        <begin position="218"/>
        <end position="238"/>
    </location>
</feature>
<feature type="transmembrane region" description="Helical" evidence="1">
    <location>
        <begin position="155"/>
        <end position="181"/>
    </location>
</feature>